<feature type="domain" description="PII-uridylyltransferase/Glutamine-synthetase adenylyltransferase" evidence="8">
    <location>
        <begin position="276"/>
        <end position="393"/>
    </location>
</feature>
<dbReference type="EMBL" id="JMIW01000007">
    <property type="protein sequence ID" value="KEO88865.1"/>
    <property type="molecule type" value="Genomic_DNA"/>
</dbReference>
<dbReference type="GO" id="GO:0008882">
    <property type="term" value="F:[glutamate-ammonia-ligase] adenylyltransferase activity"/>
    <property type="evidence" value="ECO:0007669"/>
    <property type="project" value="InterPro"/>
</dbReference>
<dbReference type="InterPro" id="IPR013546">
    <property type="entry name" value="PII_UdlTrfase/GS_AdlTrfase"/>
</dbReference>
<keyword evidence="3" id="KW-0547">Nucleotide-binding</keyword>
<feature type="domain" description="Glutamate-ammonia ligase adenylyltransferase repeated" evidence="7">
    <location>
        <begin position="52"/>
        <end position="237"/>
    </location>
</feature>
<dbReference type="PANTHER" id="PTHR30621">
    <property type="entry name" value="GLUTAMINE SYNTHETASE ADENYLYLTRANSFERASE"/>
    <property type="match status" value="1"/>
</dbReference>
<dbReference type="Pfam" id="PF08335">
    <property type="entry name" value="GlnD_UR_UTase"/>
    <property type="match status" value="1"/>
</dbReference>
<dbReference type="GO" id="GO:0000820">
    <property type="term" value="P:regulation of glutamine family amino acid metabolic process"/>
    <property type="evidence" value="ECO:0007669"/>
    <property type="project" value="TreeGrafter"/>
</dbReference>
<evidence type="ECO:0000259" key="8">
    <source>
        <dbReference type="Pfam" id="PF08335"/>
    </source>
</evidence>
<dbReference type="Gene3D" id="3.30.460.10">
    <property type="entry name" value="Beta Polymerase, domain 2"/>
    <property type="match status" value="2"/>
</dbReference>
<protein>
    <submittedName>
        <fullName evidence="9">Glutamate-ammonia-ligase adenylyltransferase</fullName>
    </submittedName>
</protein>
<feature type="domain" description="Glutamate-ammonia ligase adenylyltransferase repeated" evidence="7">
    <location>
        <begin position="503"/>
        <end position="746"/>
    </location>
</feature>
<dbReference type="GO" id="GO:0016874">
    <property type="term" value="F:ligase activity"/>
    <property type="evidence" value="ECO:0007669"/>
    <property type="project" value="UniProtKB-KW"/>
</dbReference>
<dbReference type="RefSeq" id="WP_034961690.1">
    <property type="nucleotide sequence ID" value="NZ_JMIW01000007.1"/>
</dbReference>
<keyword evidence="4" id="KW-0067">ATP-binding</keyword>
<dbReference type="PANTHER" id="PTHR30621:SF0">
    <property type="entry name" value="BIFUNCTIONAL GLUTAMINE SYNTHETASE ADENYLYLTRANSFERASE_ADENYLYL-REMOVING ENZYME"/>
    <property type="match status" value="1"/>
</dbReference>
<dbReference type="InterPro" id="IPR043519">
    <property type="entry name" value="NT_sf"/>
</dbReference>
<keyword evidence="5" id="KW-0460">Magnesium</keyword>
<gene>
    <name evidence="9" type="ORF">EH31_15635</name>
</gene>
<dbReference type="SUPFAM" id="SSF81593">
    <property type="entry name" value="Nucleotidyltransferase substrate binding subunit/domain"/>
    <property type="match status" value="2"/>
</dbReference>
<evidence type="ECO:0000256" key="1">
    <source>
        <dbReference type="ARBA" id="ARBA00022679"/>
    </source>
</evidence>
<dbReference type="AlphaFoldDB" id="A0A074M7Y7"/>
<dbReference type="SUPFAM" id="SSF81301">
    <property type="entry name" value="Nucleotidyltransferase"/>
    <property type="match status" value="2"/>
</dbReference>
<evidence type="ECO:0000256" key="3">
    <source>
        <dbReference type="ARBA" id="ARBA00022741"/>
    </source>
</evidence>
<comment type="caution">
    <text evidence="9">The sequence shown here is derived from an EMBL/GenBank/DDBJ whole genome shotgun (WGS) entry which is preliminary data.</text>
</comment>
<dbReference type="Gene3D" id="1.20.120.330">
    <property type="entry name" value="Nucleotidyltransferases domain 2"/>
    <property type="match status" value="2"/>
</dbReference>
<keyword evidence="2 9" id="KW-0548">Nucleotidyltransferase</keyword>
<evidence type="ECO:0000259" key="7">
    <source>
        <dbReference type="Pfam" id="PF03710"/>
    </source>
</evidence>
<keyword evidence="6" id="KW-0511">Multifunctional enzyme</keyword>
<evidence type="ECO:0000313" key="9">
    <source>
        <dbReference type="EMBL" id="KEO88865.1"/>
    </source>
</evidence>
<keyword evidence="10" id="KW-1185">Reference proteome</keyword>
<dbReference type="InterPro" id="IPR005190">
    <property type="entry name" value="GlnE_rpt_dom"/>
</dbReference>
<dbReference type="GO" id="GO:0005524">
    <property type="term" value="F:ATP binding"/>
    <property type="evidence" value="ECO:0007669"/>
    <property type="project" value="UniProtKB-KW"/>
</dbReference>
<proteinExistence type="predicted"/>
<dbReference type="NCBIfam" id="NF008292">
    <property type="entry name" value="PRK11072.1"/>
    <property type="match status" value="1"/>
</dbReference>
<keyword evidence="1 9" id="KW-0808">Transferase</keyword>
<evidence type="ECO:0000256" key="5">
    <source>
        <dbReference type="ARBA" id="ARBA00022842"/>
    </source>
</evidence>
<name>A0A074M7Y7_ERYLO</name>
<dbReference type="eggNOG" id="COG1391">
    <property type="taxonomic scope" value="Bacteria"/>
</dbReference>
<keyword evidence="9" id="KW-0436">Ligase</keyword>
<evidence type="ECO:0000256" key="6">
    <source>
        <dbReference type="ARBA" id="ARBA00023268"/>
    </source>
</evidence>
<dbReference type="InterPro" id="IPR023057">
    <property type="entry name" value="GlnE"/>
</dbReference>
<dbReference type="Pfam" id="PF03710">
    <property type="entry name" value="GlnE"/>
    <property type="match status" value="2"/>
</dbReference>
<evidence type="ECO:0000313" key="10">
    <source>
        <dbReference type="Proteomes" id="UP000027647"/>
    </source>
</evidence>
<organism evidence="9 10">
    <name type="scientific">Erythrobacter longus</name>
    <dbReference type="NCBI Taxonomy" id="1044"/>
    <lineage>
        <taxon>Bacteria</taxon>
        <taxon>Pseudomonadati</taxon>
        <taxon>Pseudomonadota</taxon>
        <taxon>Alphaproteobacteria</taxon>
        <taxon>Sphingomonadales</taxon>
        <taxon>Erythrobacteraceae</taxon>
        <taxon>Erythrobacter/Porphyrobacter group</taxon>
        <taxon>Erythrobacter</taxon>
    </lineage>
</organism>
<dbReference type="Gene3D" id="1.20.120.1510">
    <property type="match status" value="1"/>
</dbReference>
<reference evidence="9 10" key="1">
    <citation type="submission" date="2014-04" db="EMBL/GenBank/DDBJ databases">
        <title>A comprehensive comparison of genomes of Erythrobacter spp. strains.</title>
        <authorList>
            <person name="Zheng Q."/>
        </authorList>
    </citation>
    <scope>NUCLEOTIDE SEQUENCE [LARGE SCALE GENOMIC DNA]</scope>
    <source>
        <strain evidence="9 10">DSM 6997</strain>
    </source>
</reference>
<evidence type="ECO:0000256" key="2">
    <source>
        <dbReference type="ARBA" id="ARBA00022695"/>
    </source>
</evidence>
<sequence>MTEHDDQNWKGALTRARAHAPFLARSLDRQEELERLLTAGEGEAALEWSRGRGEHEDAGIGLRRHRLGLATTLAIGDLAGAFSLARVMQELSCFADYALDKAIRTAICDRTGEDTGKGMIALALGKQGSHELNYSSDIDPILLYDPETLPRRAKDEPGEAAQRYARSIVKLLSENTAEGYVLRVDLRLRPASEISPLAVPIASAMTHYQGQALAWERAAFIRARAAAGDVQAGERFLIEIAPFVWRQQLDFGAIEEIRKLTHRIREEYDGPPNPGPGYDVKRGRGGIREIEFFAQTHQLIHGGRDPSLRSRSTRKALDALANAGRIEVDHARILGEGYDRLRVIEHRLQMVEDRQTHSLPQGEKLEQVALLDGLGSGAALVDELTELTSRTGAIYDELIGQAAPKPAPTPEPETRAKELAALGFDEPDLLAQRIEGWRDGRFASVRSPQALEAFDRLLPLLLNAIAQSDDPGLAITRFEGVIERTQSAITLFRLLAAEPALIDRLVAALTLSPVLAGTLARRPETLDVLLEREPIDFSDTYARTLEHMRDGAERDDYEAKLDQIRHVISEARFTLGISLLEAEHKPSRIAAALSEIAEAAITAALEAAHEEFARTHGRIPGSELVVLGLGRLGGGALSPASDLDMIYLFTGDFASESDGDRPLGATLYYNRLASRVSAALSVPTAQGALYEVDTRLRPQGKQGPLAVSVEAFAKYQATAAWTWEHMALNRARVLAGSSQAKAQVDRVIADTQCMVRDPQKLKADVLQMRADIAAHKNPKGELDVKLLRGGLVDVEFLVHFLQLRHGATNAADHPAMLSPDFASAIPALIEQGLLERELWPAYDLMTDVLVAGRLLAPEGSKPPPAAAKALANSCGRASYAELVADVATARQCVARCWAKSFDENLET</sequence>
<dbReference type="OrthoDB" id="9759366at2"/>
<dbReference type="STRING" id="1044.EH31_15635"/>
<dbReference type="GO" id="GO:0005829">
    <property type="term" value="C:cytosol"/>
    <property type="evidence" value="ECO:0007669"/>
    <property type="project" value="TreeGrafter"/>
</dbReference>
<dbReference type="Proteomes" id="UP000027647">
    <property type="component" value="Unassembled WGS sequence"/>
</dbReference>
<accession>A0A074M7Y7</accession>
<evidence type="ECO:0000256" key="4">
    <source>
        <dbReference type="ARBA" id="ARBA00022840"/>
    </source>
</evidence>